<sequence>MAPTSKTNAINKKLVTNTTVTS</sequence>
<dbReference type="AlphaFoldDB" id="A0A2P2R2D2"/>
<protein>
    <submittedName>
        <fullName evidence="2">Uncharacterized protein</fullName>
    </submittedName>
</protein>
<organism evidence="2">
    <name type="scientific">Rhizophora mucronata</name>
    <name type="common">Asiatic mangrove</name>
    <dbReference type="NCBI Taxonomy" id="61149"/>
    <lineage>
        <taxon>Eukaryota</taxon>
        <taxon>Viridiplantae</taxon>
        <taxon>Streptophyta</taxon>
        <taxon>Embryophyta</taxon>
        <taxon>Tracheophyta</taxon>
        <taxon>Spermatophyta</taxon>
        <taxon>Magnoliopsida</taxon>
        <taxon>eudicotyledons</taxon>
        <taxon>Gunneridae</taxon>
        <taxon>Pentapetalae</taxon>
        <taxon>rosids</taxon>
        <taxon>fabids</taxon>
        <taxon>Malpighiales</taxon>
        <taxon>Rhizophoraceae</taxon>
        <taxon>Rhizophora</taxon>
    </lineage>
</organism>
<name>A0A2P2R2D2_RHIMU</name>
<proteinExistence type="predicted"/>
<evidence type="ECO:0000313" key="2">
    <source>
        <dbReference type="EMBL" id="MBX73426.1"/>
    </source>
</evidence>
<accession>A0A2P2R2D2</accession>
<feature type="region of interest" description="Disordered" evidence="1">
    <location>
        <begin position="1"/>
        <end position="22"/>
    </location>
</feature>
<dbReference type="EMBL" id="GGEC01092942">
    <property type="protein sequence ID" value="MBX73426.1"/>
    <property type="molecule type" value="Transcribed_RNA"/>
</dbReference>
<evidence type="ECO:0000256" key="1">
    <source>
        <dbReference type="SAM" id="MobiDB-lite"/>
    </source>
</evidence>
<reference evidence="2" key="1">
    <citation type="submission" date="2018-02" db="EMBL/GenBank/DDBJ databases">
        <title>Rhizophora mucronata_Transcriptome.</title>
        <authorList>
            <person name="Meera S.P."/>
            <person name="Sreeshan A."/>
            <person name="Augustine A."/>
        </authorList>
    </citation>
    <scope>NUCLEOTIDE SEQUENCE</scope>
    <source>
        <tissue evidence="2">Leaf</tissue>
    </source>
</reference>